<dbReference type="SUPFAM" id="SSF52096">
    <property type="entry name" value="ClpP/crotonase"/>
    <property type="match status" value="1"/>
</dbReference>
<reference evidence="2 3" key="1">
    <citation type="submission" date="2024-07" db="EMBL/GenBank/DDBJ databases">
        <authorList>
            <person name="Ren Q."/>
        </authorList>
    </citation>
    <scope>NUCLEOTIDE SEQUENCE [LARGE SCALE GENOMIC DNA]</scope>
    <source>
        <strain evidence="2 3">REN37</strain>
    </source>
</reference>
<dbReference type="PANTHER" id="PTHR42964:SF1">
    <property type="entry name" value="POLYKETIDE BIOSYNTHESIS ENOYL-COA HYDRATASE PKSH-RELATED"/>
    <property type="match status" value="1"/>
</dbReference>
<dbReference type="CDD" id="cd06558">
    <property type="entry name" value="crotonase-like"/>
    <property type="match status" value="1"/>
</dbReference>
<dbReference type="EMBL" id="JBGCUO010000001">
    <property type="protein sequence ID" value="MEY1661883.1"/>
    <property type="molecule type" value="Genomic_DNA"/>
</dbReference>
<dbReference type="Gene3D" id="3.90.226.10">
    <property type="entry name" value="2-enoyl-CoA Hydratase, Chain A, domain 1"/>
    <property type="match status" value="1"/>
</dbReference>
<dbReference type="Pfam" id="PF00378">
    <property type="entry name" value="ECH_1"/>
    <property type="match status" value="1"/>
</dbReference>
<evidence type="ECO:0000313" key="3">
    <source>
        <dbReference type="Proteomes" id="UP001562065"/>
    </source>
</evidence>
<dbReference type="InterPro" id="IPR014748">
    <property type="entry name" value="Enoyl-CoA_hydra_C"/>
</dbReference>
<evidence type="ECO:0000313" key="2">
    <source>
        <dbReference type="EMBL" id="MEY1661883.1"/>
    </source>
</evidence>
<dbReference type="InterPro" id="IPR001753">
    <property type="entry name" value="Enoyl-CoA_hydra/iso"/>
</dbReference>
<sequence>MSVAVSIKGAITRITLDRPDKLNAFDETVIADLIQALQDSADHPTRVIVIAGAGKHFCAGGDLGWMRRMADKNWDENRADARQLAALMAAVDQAPKPVIARVQGAAYGGATGLVCAADIAVAADNARLCLSEVRIGLLPAAIGPYVVRAIGARQARRYFMTAEEINAPRALALGMVHEVVPEAELDACIDRIIAALLTGAPGAQNKVREAVARMDAPIDDDLIEYTAELIAGLRMGEEGKEGLNAFLEKRLPAWRTDNHNNQGART</sequence>
<dbReference type="InterPro" id="IPR051683">
    <property type="entry name" value="Enoyl-CoA_Hydratase/Isomerase"/>
</dbReference>
<name>A0ABV4AGB6_9GAMM</name>
<dbReference type="RefSeq" id="WP_369455132.1">
    <property type="nucleotide sequence ID" value="NZ_JBGCUO010000001.1"/>
</dbReference>
<gene>
    <name evidence="2" type="ORF">AB5I84_06935</name>
</gene>
<comment type="similarity">
    <text evidence="1">Belongs to the enoyl-CoA hydratase/isomerase family.</text>
</comment>
<evidence type="ECO:0000256" key="1">
    <source>
        <dbReference type="ARBA" id="ARBA00005254"/>
    </source>
</evidence>
<comment type="caution">
    <text evidence="2">The sequence shown here is derived from an EMBL/GenBank/DDBJ whole genome shotgun (WGS) entry which is preliminary data.</text>
</comment>
<proteinExistence type="inferred from homology"/>
<organism evidence="2 3">
    <name type="scientific">Isoalcanivorax beigongshangi</name>
    <dbReference type="NCBI Taxonomy" id="3238810"/>
    <lineage>
        <taxon>Bacteria</taxon>
        <taxon>Pseudomonadati</taxon>
        <taxon>Pseudomonadota</taxon>
        <taxon>Gammaproteobacteria</taxon>
        <taxon>Oceanospirillales</taxon>
        <taxon>Alcanivoracaceae</taxon>
        <taxon>Isoalcanivorax</taxon>
    </lineage>
</organism>
<protein>
    <submittedName>
        <fullName evidence="2">Enoyl-CoA hydratase-related protein</fullName>
    </submittedName>
</protein>
<accession>A0ABV4AGB6</accession>
<dbReference type="PANTHER" id="PTHR42964">
    <property type="entry name" value="ENOYL-COA HYDRATASE"/>
    <property type="match status" value="1"/>
</dbReference>
<dbReference type="InterPro" id="IPR029045">
    <property type="entry name" value="ClpP/crotonase-like_dom_sf"/>
</dbReference>
<dbReference type="Gene3D" id="1.10.12.10">
    <property type="entry name" value="Lyase 2-enoyl-coa Hydratase, Chain A, domain 2"/>
    <property type="match status" value="1"/>
</dbReference>
<dbReference type="Proteomes" id="UP001562065">
    <property type="component" value="Unassembled WGS sequence"/>
</dbReference>
<keyword evidence="3" id="KW-1185">Reference proteome</keyword>